<organism evidence="1 2">
    <name type="scientific">Streptomyces virginiae</name>
    <name type="common">Streptomyces cinnamonensis</name>
    <dbReference type="NCBI Taxonomy" id="1961"/>
    <lineage>
        <taxon>Bacteria</taxon>
        <taxon>Bacillati</taxon>
        <taxon>Actinomycetota</taxon>
        <taxon>Actinomycetes</taxon>
        <taxon>Kitasatosporales</taxon>
        <taxon>Streptomycetaceae</taxon>
        <taxon>Streptomyces</taxon>
    </lineage>
</organism>
<keyword evidence="2" id="KW-1185">Reference proteome</keyword>
<sequence>MDDLIGQVRRQGTVARIVGPRSTYSLITTLEGQIAPIYRLVSEAGRLGDGTALVEPARQLMKTRDAFIDHLRRVDGMP</sequence>
<reference evidence="1" key="1">
    <citation type="submission" date="2022-10" db="EMBL/GenBank/DDBJ databases">
        <title>The complete genomes of actinobacterial strains from the NBC collection.</title>
        <authorList>
            <person name="Joergensen T.S."/>
            <person name="Alvarez Arevalo M."/>
            <person name="Sterndorff E.B."/>
            <person name="Faurdal D."/>
            <person name="Vuksanovic O."/>
            <person name="Mourched A.-S."/>
            <person name="Charusanti P."/>
            <person name="Shaw S."/>
            <person name="Blin K."/>
            <person name="Weber T."/>
        </authorList>
    </citation>
    <scope>NUCLEOTIDE SEQUENCE</scope>
    <source>
        <strain evidence="1">NBC_00248</strain>
    </source>
</reference>
<evidence type="ECO:0000313" key="1">
    <source>
        <dbReference type="EMBL" id="WUQ10241.1"/>
    </source>
</evidence>
<dbReference type="RefSeq" id="WP_328959803.1">
    <property type="nucleotide sequence ID" value="NZ_CP108090.1"/>
</dbReference>
<evidence type="ECO:0000313" key="2">
    <source>
        <dbReference type="Proteomes" id="UP001432039"/>
    </source>
</evidence>
<gene>
    <name evidence="1" type="ORF">OG517_01645</name>
</gene>
<dbReference type="EMBL" id="CP108090">
    <property type="protein sequence ID" value="WUQ10241.1"/>
    <property type="molecule type" value="Genomic_DNA"/>
</dbReference>
<protein>
    <submittedName>
        <fullName evidence="1">Uncharacterized protein</fullName>
    </submittedName>
</protein>
<proteinExistence type="predicted"/>
<accession>A0ABZ1T530</accession>
<dbReference type="Proteomes" id="UP001432039">
    <property type="component" value="Chromosome"/>
</dbReference>
<name>A0ABZ1T530_STRVG</name>